<evidence type="ECO:0000313" key="1">
    <source>
        <dbReference type="EMBL" id="GHF61611.1"/>
    </source>
</evidence>
<evidence type="ECO:0000313" key="2">
    <source>
        <dbReference type="Proteomes" id="UP000638313"/>
    </source>
</evidence>
<dbReference type="AlphaFoldDB" id="A0A919EE54"/>
<gene>
    <name evidence="1" type="ORF">GCM10010218_48940</name>
</gene>
<comment type="caution">
    <text evidence="1">The sequence shown here is derived from an EMBL/GenBank/DDBJ whole genome shotgun (WGS) entry which is preliminary data.</text>
</comment>
<reference evidence="1" key="2">
    <citation type="submission" date="2020-09" db="EMBL/GenBank/DDBJ databases">
        <authorList>
            <person name="Sun Q."/>
            <person name="Ohkuma M."/>
        </authorList>
    </citation>
    <scope>NUCLEOTIDE SEQUENCE</scope>
    <source>
        <strain evidence="1">JCM 4059</strain>
    </source>
</reference>
<accession>A0A919EE54</accession>
<dbReference type="Proteomes" id="UP000638313">
    <property type="component" value="Unassembled WGS sequence"/>
</dbReference>
<sequence length="76" mass="8107">MPEFSRTLVISRSVRTLCQCGEGVEIECTPDDSIAFALGLTDKPTESIARTALAVWEATHECPPTVDGLIAAMGLN</sequence>
<protein>
    <submittedName>
        <fullName evidence="1">Uncharacterized protein</fullName>
    </submittedName>
</protein>
<name>A0A919EE54_9ACTN</name>
<organism evidence="1 2">
    <name type="scientific">Streptomyces mashuensis</name>
    <dbReference type="NCBI Taxonomy" id="33904"/>
    <lineage>
        <taxon>Bacteria</taxon>
        <taxon>Bacillati</taxon>
        <taxon>Actinomycetota</taxon>
        <taxon>Actinomycetes</taxon>
        <taxon>Kitasatosporales</taxon>
        <taxon>Streptomycetaceae</taxon>
        <taxon>Streptomyces</taxon>
    </lineage>
</organism>
<dbReference type="EMBL" id="BNBD01000011">
    <property type="protein sequence ID" value="GHF61611.1"/>
    <property type="molecule type" value="Genomic_DNA"/>
</dbReference>
<keyword evidence="2" id="KW-1185">Reference proteome</keyword>
<reference evidence="1" key="1">
    <citation type="journal article" date="2014" name="Int. J. Syst. Evol. Microbiol.">
        <title>Complete genome sequence of Corynebacterium casei LMG S-19264T (=DSM 44701T), isolated from a smear-ripened cheese.</title>
        <authorList>
            <consortium name="US DOE Joint Genome Institute (JGI-PGF)"/>
            <person name="Walter F."/>
            <person name="Albersmeier A."/>
            <person name="Kalinowski J."/>
            <person name="Ruckert C."/>
        </authorList>
    </citation>
    <scope>NUCLEOTIDE SEQUENCE</scope>
    <source>
        <strain evidence="1">JCM 4059</strain>
    </source>
</reference>
<proteinExistence type="predicted"/>